<protein>
    <submittedName>
        <fullName evidence="1">Uncharacterized protein</fullName>
    </submittedName>
</protein>
<dbReference type="EMBL" id="LSSM01007163">
    <property type="protein sequence ID" value="OMJ09110.1"/>
    <property type="molecule type" value="Genomic_DNA"/>
</dbReference>
<evidence type="ECO:0000313" key="1">
    <source>
        <dbReference type="EMBL" id="OMJ09110.1"/>
    </source>
</evidence>
<comment type="caution">
    <text evidence="1">The sequence shown here is derived from an EMBL/GenBank/DDBJ whole genome shotgun (WGS) entry which is preliminary data.</text>
</comment>
<gene>
    <name evidence="1" type="ORF">AYI69_g10807</name>
</gene>
<name>A0A1R1X3C0_9FUNG</name>
<organism evidence="1 2">
    <name type="scientific">Smittium culicis</name>
    <dbReference type="NCBI Taxonomy" id="133412"/>
    <lineage>
        <taxon>Eukaryota</taxon>
        <taxon>Fungi</taxon>
        <taxon>Fungi incertae sedis</taxon>
        <taxon>Zoopagomycota</taxon>
        <taxon>Kickxellomycotina</taxon>
        <taxon>Harpellomycetes</taxon>
        <taxon>Harpellales</taxon>
        <taxon>Legeriomycetaceae</taxon>
        <taxon>Smittium</taxon>
    </lineage>
</organism>
<keyword evidence="2" id="KW-1185">Reference proteome</keyword>
<dbReference type="OrthoDB" id="10343683at2759"/>
<evidence type="ECO:0000313" key="2">
    <source>
        <dbReference type="Proteomes" id="UP000187429"/>
    </source>
</evidence>
<dbReference type="Proteomes" id="UP000187429">
    <property type="component" value="Unassembled WGS sequence"/>
</dbReference>
<reference evidence="2" key="1">
    <citation type="submission" date="2017-01" db="EMBL/GenBank/DDBJ databases">
        <authorList>
            <person name="Wang Y."/>
            <person name="White M."/>
            <person name="Kvist S."/>
            <person name="Moncalvo J.-M."/>
        </authorList>
    </citation>
    <scope>NUCLEOTIDE SEQUENCE [LARGE SCALE GENOMIC DNA]</scope>
    <source>
        <strain evidence="2">ID-206-W2</strain>
    </source>
</reference>
<feature type="non-terminal residue" evidence="1">
    <location>
        <position position="56"/>
    </location>
</feature>
<proteinExistence type="predicted"/>
<sequence length="56" mass="6006">MVKFDQKACDTMFSAGIPELAARVAPIARAFGIGVSTGLSMREDKFLICLVILSTD</sequence>
<dbReference type="AlphaFoldDB" id="A0A1R1X3C0"/>
<accession>A0A1R1X3C0</accession>